<dbReference type="InterPro" id="IPR011344">
    <property type="entry name" value="ssDNA-bd"/>
</dbReference>
<proteinExistence type="inferred from homology"/>
<feature type="region of interest" description="Disordered" evidence="4">
    <location>
        <begin position="126"/>
        <end position="159"/>
    </location>
</feature>
<dbReference type="PROSITE" id="PS50935">
    <property type="entry name" value="SSB"/>
    <property type="match status" value="1"/>
</dbReference>
<dbReference type="Proteomes" id="UP001596175">
    <property type="component" value="Unassembled WGS sequence"/>
</dbReference>
<dbReference type="SUPFAM" id="SSF50249">
    <property type="entry name" value="Nucleic acid-binding proteins"/>
    <property type="match status" value="1"/>
</dbReference>
<dbReference type="Pfam" id="PF00436">
    <property type="entry name" value="SSB"/>
    <property type="match status" value="1"/>
</dbReference>
<comment type="caution">
    <text evidence="5">The sequence shown here is derived from an EMBL/GenBank/DDBJ whole genome shotgun (WGS) entry which is preliminary data.</text>
</comment>
<evidence type="ECO:0000313" key="6">
    <source>
        <dbReference type="Proteomes" id="UP001596175"/>
    </source>
</evidence>
<dbReference type="GO" id="GO:0003677">
    <property type="term" value="F:DNA binding"/>
    <property type="evidence" value="ECO:0007669"/>
    <property type="project" value="UniProtKB-KW"/>
</dbReference>
<dbReference type="HAMAP" id="MF_00984">
    <property type="entry name" value="SSB"/>
    <property type="match status" value="1"/>
</dbReference>
<gene>
    <name evidence="5" type="primary">ssb</name>
    <name evidence="5" type="ORF">ACFPK1_00970</name>
</gene>
<accession>A0ABV9Z7S0</accession>
<dbReference type="InterPro" id="IPR012340">
    <property type="entry name" value="NA-bd_OB-fold"/>
</dbReference>
<dbReference type="RefSeq" id="WP_378019027.1">
    <property type="nucleotide sequence ID" value="NZ_JBHSKG010000001.1"/>
</dbReference>
<reference evidence="6" key="1">
    <citation type="journal article" date="2019" name="Int. J. Syst. Evol. Microbiol.">
        <title>The Global Catalogue of Microorganisms (GCM) 10K type strain sequencing project: providing services to taxonomists for standard genome sequencing and annotation.</title>
        <authorList>
            <consortium name="The Broad Institute Genomics Platform"/>
            <consortium name="The Broad Institute Genome Sequencing Center for Infectious Disease"/>
            <person name="Wu L."/>
            <person name="Ma J."/>
        </authorList>
    </citation>
    <scope>NUCLEOTIDE SEQUENCE [LARGE SCALE GENOMIC DNA]</scope>
    <source>
        <strain evidence="6">XZYJ18</strain>
    </source>
</reference>
<dbReference type="NCBIfam" id="NF005851">
    <property type="entry name" value="PRK07772.1"/>
    <property type="match status" value="1"/>
</dbReference>
<comment type="subunit">
    <text evidence="2">Homotetramer.</text>
</comment>
<evidence type="ECO:0000256" key="4">
    <source>
        <dbReference type="SAM" id="MobiDB-lite"/>
    </source>
</evidence>
<dbReference type="EMBL" id="JBHSKG010000001">
    <property type="protein sequence ID" value="MFC5136790.1"/>
    <property type="molecule type" value="Genomic_DNA"/>
</dbReference>
<keyword evidence="6" id="KW-1185">Reference proteome</keyword>
<evidence type="ECO:0000256" key="1">
    <source>
        <dbReference type="ARBA" id="ARBA00023125"/>
    </source>
</evidence>
<dbReference type="CDD" id="cd04496">
    <property type="entry name" value="SSB_OBF"/>
    <property type="match status" value="1"/>
</dbReference>
<name>A0ABV9Z7S0_9PSEU</name>
<dbReference type="PANTHER" id="PTHR10302">
    <property type="entry name" value="SINGLE-STRANDED DNA-BINDING PROTEIN"/>
    <property type="match status" value="1"/>
</dbReference>
<evidence type="ECO:0000313" key="5">
    <source>
        <dbReference type="EMBL" id="MFC5136790.1"/>
    </source>
</evidence>
<organism evidence="5 6">
    <name type="scientific">Actinomycetospora rhizophila</name>
    <dbReference type="NCBI Taxonomy" id="1416876"/>
    <lineage>
        <taxon>Bacteria</taxon>
        <taxon>Bacillati</taxon>
        <taxon>Actinomycetota</taxon>
        <taxon>Actinomycetes</taxon>
        <taxon>Pseudonocardiales</taxon>
        <taxon>Pseudonocardiaceae</taxon>
        <taxon>Actinomycetospora</taxon>
    </lineage>
</organism>
<protein>
    <recommendedName>
        <fullName evidence="2 3">Single-stranded DNA-binding protein</fullName>
        <shortName evidence="2">SSB</shortName>
    </recommendedName>
</protein>
<evidence type="ECO:0000256" key="3">
    <source>
        <dbReference type="RuleBase" id="RU000524"/>
    </source>
</evidence>
<dbReference type="NCBIfam" id="TIGR00621">
    <property type="entry name" value="ssb"/>
    <property type="match status" value="1"/>
</dbReference>
<keyword evidence="1 2" id="KW-0238">DNA-binding</keyword>
<dbReference type="Gene3D" id="2.40.50.140">
    <property type="entry name" value="Nucleic acid-binding proteins"/>
    <property type="match status" value="1"/>
</dbReference>
<dbReference type="InterPro" id="IPR000424">
    <property type="entry name" value="Primosome_PriB/ssb"/>
</dbReference>
<dbReference type="PANTHER" id="PTHR10302:SF27">
    <property type="entry name" value="SINGLE-STRANDED DNA-BINDING PROTEIN"/>
    <property type="match status" value="1"/>
</dbReference>
<evidence type="ECO:0000256" key="2">
    <source>
        <dbReference type="HAMAP-Rule" id="MF_00984"/>
    </source>
</evidence>
<sequence length="159" mass="17272">MQLPQLIRPEEIEMNETTLTIVGNLTDAPDLRYVPSGAARVGLTVASTPRRFDRSSGEWVDGDALFLRSVAWGPLAEHAAESLSKGDRVVVTGRLRQRSFETAEGQRRQVIELEVDELGVSLRYATARPQRSTASTRGDVAGTAQDVDDQAEDLVGGHG</sequence>
<comment type="caution">
    <text evidence="2">Lacks conserved residue(s) required for the propagation of feature annotation.</text>
</comment>